<dbReference type="EC" id="2.7.11.1" evidence="1"/>
<name>A0ABW2J3D9_9BURK</name>
<evidence type="ECO:0000256" key="5">
    <source>
        <dbReference type="ARBA" id="ARBA00022777"/>
    </source>
</evidence>
<organism evidence="8 9">
    <name type="scientific">Herminiimonas aquatilis</name>
    <dbReference type="NCBI Taxonomy" id="345342"/>
    <lineage>
        <taxon>Bacteria</taxon>
        <taxon>Pseudomonadati</taxon>
        <taxon>Pseudomonadota</taxon>
        <taxon>Betaproteobacteria</taxon>
        <taxon>Burkholderiales</taxon>
        <taxon>Oxalobacteraceae</taxon>
        <taxon>Herminiimonas</taxon>
    </lineage>
</organism>
<dbReference type="CDD" id="cd19488">
    <property type="entry name" value="KaiC-like_N"/>
    <property type="match status" value="1"/>
</dbReference>
<evidence type="ECO:0000256" key="4">
    <source>
        <dbReference type="ARBA" id="ARBA00022737"/>
    </source>
</evidence>
<evidence type="ECO:0000256" key="6">
    <source>
        <dbReference type="ARBA" id="ARBA00022801"/>
    </source>
</evidence>
<feature type="domain" description="KaiC" evidence="7">
    <location>
        <begin position="255"/>
        <end position="487"/>
    </location>
</feature>
<keyword evidence="3" id="KW-0808">Transferase</keyword>
<dbReference type="InterPro" id="IPR003593">
    <property type="entry name" value="AAA+_ATPase"/>
</dbReference>
<dbReference type="Proteomes" id="UP001596379">
    <property type="component" value="Unassembled WGS sequence"/>
</dbReference>
<dbReference type="InterPro" id="IPR010624">
    <property type="entry name" value="KaiC_dom"/>
</dbReference>
<evidence type="ECO:0000256" key="3">
    <source>
        <dbReference type="ARBA" id="ARBA00022679"/>
    </source>
</evidence>
<keyword evidence="2" id="KW-0597">Phosphoprotein</keyword>
<evidence type="ECO:0000259" key="7">
    <source>
        <dbReference type="PROSITE" id="PS51146"/>
    </source>
</evidence>
<accession>A0ABW2J3D9</accession>
<dbReference type="SUPFAM" id="SSF52540">
    <property type="entry name" value="P-loop containing nucleoside triphosphate hydrolases"/>
    <property type="match status" value="2"/>
</dbReference>
<dbReference type="PANTHER" id="PTHR42926:SF1">
    <property type="entry name" value="CIRCADIAN CLOCK OSCILLATOR PROTEIN KAIC 1"/>
    <property type="match status" value="1"/>
</dbReference>
<dbReference type="InterPro" id="IPR030665">
    <property type="entry name" value="KaiC"/>
</dbReference>
<evidence type="ECO:0000256" key="2">
    <source>
        <dbReference type="ARBA" id="ARBA00022553"/>
    </source>
</evidence>
<reference evidence="9" key="1">
    <citation type="journal article" date="2019" name="Int. J. Syst. Evol. Microbiol.">
        <title>The Global Catalogue of Microorganisms (GCM) 10K type strain sequencing project: providing services to taxonomists for standard genome sequencing and annotation.</title>
        <authorList>
            <consortium name="The Broad Institute Genomics Platform"/>
            <consortium name="The Broad Institute Genome Sequencing Center for Infectious Disease"/>
            <person name="Wu L."/>
            <person name="Ma J."/>
        </authorList>
    </citation>
    <scope>NUCLEOTIDE SEQUENCE [LARGE SCALE GENOMIC DNA]</scope>
    <source>
        <strain evidence="9">CCUG 36956</strain>
    </source>
</reference>
<dbReference type="PROSITE" id="PS51146">
    <property type="entry name" value="KAIC"/>
    <property type="match status" value="2"/>
</dbReference>
<dbReference type="Gene3D" id="3.40.50.300">
    <property type="entry name" value="P-loop containing nucleotide triphosphate hydrolases"/>
    <property type="match status" value="2"/>
</dbReference>
<dbReference type="RefSeq" id="WP_382233141.1">
    <property type="nucleotide sequence ID" value="NZ_JBHTCC010000001.1"/>
</dbReference>
<dbReference type="PIRSF" id="PIRSF039117">
    <property type="entry name" value="KaiC"/>
    <property type="match status" value="1"/>
</dbReference>
<proteinExistence type="predicted"/>
<dbReference type="PANTHER" id="PTHR42926">
    <property type="match status" value="1"/>
</dbReference>
<keyword evidence="9" id="KW-1185">Reference proteome</keyword>
<gene>
    <name evidence="8" type="ORF">ACFQO0_06190</name>
</gene>
<feature type="domain" description="KaiC" evidence="7">
    <location>
        <begin position="14"/>
        <end position="253"/>
    </location>
</feature>
<evidence type="ECO:0000256" key="1">
    <source>
        <dbReference type="ARBA" id="ARBA00012513"/>
    </source>
</evidence>
<comment type="caution">
    <text evidence="8">The sequence shown here is derived from an EMBL/GenBank/DDBJ whole genome shotgun (WGS) entry which is preliminary data.</text>
</comment>
<keyword evidence="5" id="KW-0418">Kinase</keyword>
<evidence type="ECO:0000313" key="8">
    <source>
        <dbReference type="EMBL" id="MFC7298019.1"/>
    </source>
</evidence>
<dbReference type="InterPro" id="IPR027417">
    <property type="entry name" value="P-loop_NTPase"/>
</dbReference>
<protein>
    <recommendedName>
        <fullName evidence="1">non-specific serine/threonine protein kinase</fullName>
        <ecNumber evidence="1">2.7.11.1</ecNumber>
    </recommendedName>
</protein>
<dbReference type="Pfam" id="PF06745">
    <property type="entry name" value="ATPase"/>
    <property type="match status" value="2"/>
</dbReference>
<dbReference type="SMART" id="SM00382">
    <property type="entry name" value="AAA"/>
    <property type="match status" value="2"/>
</dbReference>
<keyword evidence="4" id="KW-0677">Repeat</keyword>
<keyword evidence="6" id="KW-0378">Hydrolase</keyword>
<sequence length="504" mass="55433">MCMIQNNHRDANAVLLSTGIAGLDDILGGGLTRDRLYLIEGEPGTGKTTAAMHFLAEGARRGESVIYITLAETAEELRDVASSHGWCMDGIYIHEVVPAENILEPEQQYTMFHPSEVEMSTTTQMILSVIDERKPTRVVLDSLSELQLLADSSLRYRRQVLALKRYFSSRACTVMFLDDRTAFNGDLQVRSIAHGVIVLEQTTKDYGAERRRIRIAKYRGMAFRGGMHDYAIIHGGIVVYPRLVASDSRVLKTQQQLTTGVAALDTLLGGGLEEGSSTLLAGPPGTGKSSLATQIVYAALQRGERAAMFLFEESKNKLLNRADSFNMNLRPYLESGTLTIQQIDPAELSPGEFTAAVCKEALSHAKVVMIDSLNGYLNAMPDERFLTTHLHELLTFLGQHNIVTILVGVQHGMLGGHMTTSVDASYLADNVIMLRYFEDAAEVRQAISVFKKRASAHERTIREFSITSKGISVGPILRGLHGILTGVPTYVEDMLETEADLVPD</sequence>
<dbReference type="InterPro" id="IPR014774">
    <property type="entry name" value="KaiC-like_dom"/>
</dbReference>
<evidence type="ECO:0000313" key="9">
    <source>
        <dbReference type="Proteomes" id="UP001596379"/>
    </source>
</evidence>
<dbReference type="EMBL" id="JBHTCC010000001">
    <property type="protein sequence ID" value="MFC7298019.1"/>
    <property type="molecule type" value="Genomic_DNA"/>
</dbReference>
<dbReference type="InterPro" id="IPR051347">
    <property type="entry name" value="Circadian_clock_KaiC-rel"/>
</dbReference>